<dbReference type="EMBL" id="BAJS01000006">
    <property type="protein sequence ID" value="GAK36277.1"/>
    <property type="molecule type" value="Genomic_DNA"/>
</dbReference>
<organism evidence="2 3">
    <name type="scientific">Bacteroides graminisolvens DSM 19988 = JCM 15093</name>
    <dbReference type="NCBI Taxonomy" id="1121097"/>
    <lineage>
        <taxon>Bacteria</taxon>
        <taxon>Pseudomonadati</taxon>
        <taxon>Bacteroidota</taxon>
        <taxon>Bacteroidia</taxon>
        <taxon>Bacteroidales</taxon>
        <taxon>Bacteroidaceae</taxon>
        <taxon>Bacteroides</taxon>
    </lineage>
</organism>
<dbReference type="OrthoDB" id="1048788at2"/>
<evidence type="ECO:0000313" key="3">
    <source>
        <dbReference type="Proteomes" id="UP000027601"/>
    </source>
</evidence>
<dbReference type="eggNOG" id="ENOG502Z7T3">
    <property type="taxonomic scope" value="Bacteria"/>
</dbReference>
<accession>A0A069D1F5</accession>
<protein>
    <recommendedName>
        <fullName evidence="4">DUF3810 domain-containing protein</fullName>
    </recommendedName>
</protein>
<evidence type="ECO:0000256" key="1">
    <source>
        <dbReference type="SAM" id="Phobius"/>
    </source>
</evidence>
<sequence>MIRKKQLIRYIVLGILLGLVLMVQSIPAWGEVYARSVYPVIGALLSSLSHGIPFSVGDLFISLSITAVICFPFYGRYRKFSWKKVLRLEVEFLAWIYVWFYLSWGLNYSQHDFYARTQTPYVSYTPQGFKEFVKEYIVELNQAYVPVNNIDKKEIAHEITSQYRLMADSLGVNKPFKSSPRVKSMMFSWLSSAVGITGYMGPFFCEFNLNKNLLPVEYAATYAHEQAHLWGITSEAEANFYAYQVCTRSANKAIKYSGYFSVLNHVLYNAKRLLPEEDFKELAKSVKPEIQAQSEGVYKHWMAMYNPAVGKMQDWIYDLYLKGNKIKSGRKNYSEVVGLLVSWREKTQIDHLRNSIINQRKDAQ</sequence>
<dbReference type="Proteomes" id="UP000027601">
    <property type="component" value="Unassembled WGS sequence"/>
</dbReference>
<dbReference type="Pfam" id="PF12725">
    <property type="entry name" value="DUF3810"/>
    <property type="match status" value="1"/>
</dbReference>
<dbReference type="RefSeq" id="WP_024996227.1">
    <property type="nucleotide sequence ID" value="NZ_ATZI01000001.1"/>
</dbReference>
<keyword evidence="1" id="KW-0472">Membrane</keyword>
<dbReference type="InterPro" id="IPR024294">
    <property type="entry name" value="DUF3810"/>
</dbReference>
<name>A0A069D1F5_9BACE</name>
<comment type="caution">
    <text evidence="2">The sequence shown here is derived from an EMBL/GenBank/DDBJ whole genome shotgun (WGS) entry which is preliminary data.</text>
</comment>
<feature type="transmembrane region" description="Helical" evidence="1">
    <location>
        <begin position="86"/>
        <end position="104"/>
    </location>
</feature>
<keyword evidence="1" id="KW-0812">Transmembrane</keyword>
<evidence type="ECO:0000313" key="2">
    <source>
        <dbReference type="EMBL" id="GAK36277.1"/>
    </source>
</evidence>
<gene>
    <name evidence="2" type="ORF">JCM15093_1434</name>
</gene>
<keyword evidence="3" id="KW-1185">Reference proteome</keyword>
<dbReference type="STRING" id="1121097.GCA_000428125_00828"/>
<evidence type="ECO:0008006" key="4">
    <source>
        <dbReference type="Google" id="ProtNLM"/>
    </source>
</evidence>
<reference evidence="2 3" key="1">
    <citation type="journal article" date="2015" name="Microbes Environ.">
        <title>Distribution and evolution of nitrogen fixation genes in the phylum bacteroidetes.</title>
        <authorList>
            <person name="Inoue J."/>
            <person name="Oshima K."/>
            <person name="Suda W."/>
            <person name="Sakamoto M."/>
            <person name="Iino T."/>
            <person name="Noda S."/>
            <person name="Hongoh Y."/>
            <person name="Hattori M."/>
            <person name="Ohkuma M."/>
        </authorList>
    </citation>
    <scope>NUCLEOTIDE SEQUENCE [LARGE SCALE GENOMIC DNA]</scope>
    <source>
        <strain evidence="2 3">JCM 15093</strain>
    </source>
</reference>
<keyword evidence="1" id="KW-1133">Transmembrane helix</keyword>
<proteinExistence type="predicted"/>
<feature type="transmembrane region" description="Helical" evidence="1">
    <location>
        <begin position="54"/>
        <end position="74"/>
    </location>
</feature>
<dbReference type="AlphaFoldDB" id="A0A069D1F5"/>